<proteinExistence type="predicted"/>
<sequence>MTIAYEFITSSAEKIFCLPKGENYGTNEEALNDFIHNSHTLLLQTYVSGDHTLSFHTNIQKEIKKSIIFYKTSPQILTTQNALSNINIMTLASGAAESLYQILRQIYSPILAIGDDLYSNKLQKILSDLESNLRILSHGKGYENTKIILNIEDEVDYWKAVGQKRDSNKKEREAASSFCVLFEDICEEIRSLQSSPLQEARDAAENIAGILDDVWRCTTIAYSENRMNHIFDIIGHIICTVVQKAASQVDLWVAHNGLIDNVILTLLSEGLTVIKTWVSACKSLTETYWPNYALHPWKGKPYIPLFCNNFKIRLTEVHNIRSTYNQLVKLLTKNEKAELNSDQFLESFANISIWMCNGPNQSWESAVARFNANLRPAEAKIAEKLKPRMHNTSTKQMLYEFLRYKTLISRPLVKHVLSNELEQFVSSLLSMLKSIHSDLDSDELDVKMHTPAEMSPLVQKVQWAKQMEVKVKEIQMCVENYLSEFENSDTVLNLASQVLKELKTMYTNLHEDWVRDIQNLVKEESSQMSGDRPVVEFSGSDRLMVVRFSARLLRAEGEARALAALAAPPAALPALLAPLRHARALHQVASFHNTLGERMIPSTRPMMLQGALRLAALVRDQPPLYWHHDDRLADYTEKLKRMVLELEGQNTYLTGQHIIIRGIVERLMDTELLAKQAEWKRGIKEIRDIIERVEVNGYKNTEMWRSHWDLQLYKALECQYIKTLLSLHTHFPTVRVDLVLRGRRVRTAPADEELRAQHYAQLRRLVALPAHFAGLRAAPADDTSIFASIVDKHSWVGNKAVARLEATLQRVRRAAAAWTRRLALACVDVDALCSLHLKTPDDWERNFKACKAYGQAVAKMTFEDEKIEWISVGSLTLRREFEAQARSLWGSLAAALQADCRAAAAALDAFARRAAPALDDAAVPRNSRELAEVSARQQALQAQMPEMEKTVEDLKRKAQLLRTWGGDAAPEDSVRAWAALRERLRAHADMFQHQAEIVKNSLKGEWENLHGKVEAWASRWAATHAREARARPAAYAGLLQRARAALAAAARFDELLRERDQIIAECEKFNMKFEMSQAWKEAEDLKNEFVNLWTILKDYDDEYNSLAEQDWIIFQKKLHLLDDFVDKWCGLLEPYTTVTLYLKEELDKYSDLTTVLKYLRGPELTESHWREIFNLVEVEYIKPDTLKLKHLLEAAVNIKKQMKALQKISSSASSEATIRNALNELEVWYAGARLVMIYYTDKTKKLIPIVKDYKELLTKIEEQQWVVSSLGGERAGAWEARLLAARRLLRAAAHAQRSYIYYMSLVNDSAAYIANVLSFISDGCGERKADRCRFVYHCLLQRPKPTL</sequence>
<dbReference type="InterPro" id="IPR026983">
    <property type="entry name" value="DHC"/>
</dbReference>
<name>A0A8J9VDA0_9NEOP</name>
<evidence type="ECO:0000259" key="2">
    <source>
        <dbReference type="Pfam" id="PF08393"/>
    </source>
</evidence>
<evidence type="ECO:0000313" key="3">
    <source>
        <dbReference type="EMBL" id="CAH0717250.1"/>
    </source>
</evidence>
<reference evidence="3" key="1">
    <citation type="submission" date="2021-12" db="EMBL/GenBank/DDBJ databases">
        <authorList>
            <person name="Martin H S."/>
        </authorList>
    </citation>
    <scope>NUCLEOTIDE SEQUENCE</scope>
</reference>
<dbReference type="PANTHER" id="PTHR45703:SF22">
    <property type="entry name" value="DYNEIN CYTOPLASMIC 2 HEAVY CHAIN 1"/>
    <property type="match status" value="1"/>
</dbReference>
<dbReference type="OrthoDB" id="10252139at2759"/>
<dbReference type="PANTHER" id="PTHR45703">
    <property type="entry name" value="DYNEIN HEAVY CHAIN"/>
    <property type="match status" value="1"/>
</dbReference>
<dbReference type="Proteomes" id="UP000838878">
    <property type="component" value="Chromosome 12"/>
</dbReference>
<dbReference type="GO" id="GO:0030286">
    <property type="term" value="C:dynein complex"/>
    <property type="evidence" value="ECO:0007669"/>
    <property type="project" value="InterPro"/>
</dbReference>
<dbReference type="GO" id="GO:0051959">
    <property type="term" value="F:dynein light intermediate chain binding"/>
    <property type="evidence" value="ECO:0007669"/>
    <property type="project" value="InterPro"/>
</dbReference>
<evidence type="ECO:0000256" key="1">
    <source>
        <dbReference type="SAM" id="Coils"/>
    </source>
</evidence>
<keyword evidence="1" id="KW-0175">Coiled coil</keyword>
<dbReference type="InterPro" id="IPR013602">
    <property type="entry name" value="Dynein_heavy_linker"/>
</dbReference>
<dbReference type="GO" id="GO:0045505">
    <property type="term" value="F:dynein intermediate chain binding"/>
    <property type="evidence" value="ECO:0007669"/>
    <property type="project" value="InterPro"/>
</dbReference>
<feature type="coiled-coil region" evidence="1">
    <location>
        <begin position="930"/>
        <end position="957"/>
    </location>
</feature>
<gene>
    <name evidence="3" type="ORF">BINO364_LOCUS3883</name>
</gene>
<protein>
    <recommendedName>
        <fullName evidence="2">Dynein heavy chain linker domain-containing protein</fullName>
    </recommendedName>
</protein>
<organism evidence="3 4">
    <name type="scientific">Brenthis ino</name>
    <name type="common">lesser marbled fritillary</name>
    <dbReference type="NCBI Taxonomy" id="405034"/>
    <lineage>
        <taxon>Eukaryota</taxon>
        <taxon>Metazoa</taxon>
        <taxon>Ecdysozoa</taxon>
        <taxon>Arthropoda</taxon>
        <taxon>Hexapoda</taxon>
        <taxon>Insecta</taxon>
        <taxon>Pterygota</taxon>
        <taxon>Neoptera</taxon>
        <taxon>Endopterygota</taxon>
        <taxon>Lepidoptera</taxon>
        <taxon>Glossata</taxon>
        <taxon>Ditrysia</taxon>
        <taxon>Papilionoidea</taxon>
        <taxon>Nymphalidae</taxon>
        <taxon>Heliconiinae</taxon>
        <taxon>Argynnini</taxon>
        <taxon>Brenthis</taxon>
    </lineage>
</organism>
<dbReference type="EMBL" id="OV170232">
    <property type="protein sequence ID" value="CAH0717250.1"/>
    <property type="molecule type" value="Genomic_DNA"/>
</dbReference>
<dbReference type="GO" id="GO:0007018">
    <property type="term" value="P:microtubule-based movement"/>
    <property type="evidence" value="ECO:0007669"/>
    <property type="project" value="InterPro"/>
</dbReference>
<dbReference type="Gene3D" id="1.10.287.2620">
    <property type="match status" value="1"/>
</dbReference>
<feature type="non-terminal residue" evidence="3">
    <location>
        <position position="1347"/>
    </location>
</feature>
<feature type="domain" description="Dynein heavy chain linker" evidence="2">
    <location>
        <begin position="1087"/>
        <end position="1303"/>
    </location>
</feature>
<evidence type="ECO:0000313" key="4">
    <source>
        <dbReference type="Proteomes" id="UP000838878"/>
    </source>
</evidence>
<dbReference type="Pfam" id="PF08393">
    <property type="entry name" value="DHC_N2"/>
    <property type="match status" value="1"/>
</dbReference>
<keyword evidence="4" id="KW-1185">Reference proteome</keyword>
<accession>A0A8J9VDA0</accession>